<feature type="transmembrane region" description="Helical" evidence="6">
    <location>
        <begin position="205"/>
        <end position="225"/>
    </location>
</feature>
<evidence type="ECO:0000256" key="1">
    <source>
        <dbReference type="ARBA" id="ARBA00000085"/>
    </source>
</evidence>
<dbReference type="Gene3D" id="3.30.565.10">
    <property type="entry name" value="Histidine kinase-like ATPase, C-terminal domain"/>
    <property type="match status" value="1"/>
</dbReference>
<evidence type="ECO:0000256" key="4">
    <source>
        <dbReference type="ARBA" id="ARBA00022679"/>
    </source>
</evidence>
<name>A0A1F7WG55_9BACT</name>
<organism evidence="8 9">
    <name type="scientific">Candidatus Uhrbacteria bacterium RIFOXYC2_FULL_47_19</name>
    <dbReference type="NCBI Taxonomy" id="1802424"/>
    <lineage>
        <taxon>Bacteria</taxon>
        <taxon>Candidatus Uhriibacteriota</taxon>
    </lineage>
</organism>
<proteinExistence type="predicted"/>
<feature type="transmembrane region" description="Helical" evidence="6">
    <location>
        <begin position="237"/>
        <end position="256"/>
    </location>
</feature>
<dbReference type="Pfam" id="PF00512">
    <property type="entry name" value="HisKA"/>
    <property type="match status" value="1"/>
</dbReference>
<keyword evidence="4" id="KW-0808">Transferase</keyword>
<dbReference type="InterPro" id="IPR004358">
    <property type="entry name" value="Sig_transdc_His_kin-like_C"/>
</dbReference>
<feature type="transmembrane region" description="Helical" evidence="6">
    <location>
        <begin position="105"/>
        <end position="123"/>
    </location>
</feature>
<feature type="transmembrane region" description="Helical" evidence="6">
    <location>
        <begin position="135"/>
        <end position="162"/>
    </location>
</feature>
<dbReference type="PROSITE" id="PS50109">
    <property type="entry name" value="HIS_KIN"/>
    <property type="match status" value="1"/>
</dbReference>
<dbReference type="SUPFAM" id="SSF55874">
    <property type="entry name" value="ATPase domain of HSP90 chaperone/DNA topoisomerase II/histidine kinase"/>
    <property type="match status" value="1"/>
</dbReference>
<dbReference type="Gene3D" id="1.10.287.130">
    <property type="match status" value="1"/>
</dbReference>
<dbReference type="InterPro" id="IPR005467">
    <property type="entry name" value="His_kinase_dom"/>
</dbReference>
<evidence type="ECO:0000256" key="2">
    <source>
        <dbReference type="ARBA" id="ARBA00012438"/>
    </source>
</evidence>
<keyword evidence="6" id="KW-0812">Transmembrane</keyword>
<evidence type="ECO:0000256" key="5">
    <source>
        <dbReference type="ARBA" id="ARBA00022777"/>
    </source>
</evidence>
<evidence type="ECO:0000313" key="9">
    <source>
        <dbReference type="Proteomes" id="UP000176988"/>
    </source>
</evidence>
<dbReference type="PANTHER" id="PTHR43047:SF72">
    <property type="entry name" value="OSMOSENSING HISTIDINE PROTEIN KINASE SLN1"/>
    <property type="match status" value="1"/>
</dbReference>
<evidence type="ECO:0000259" key="7">
    <source>
        <dbReference type="PROSITE" id="PS50109"/>
    </source>
</evidence>
<dbReference type="EC" id="2.7.13.3" evidence="2"/>
<dbReference type="SUPFAM" id="SSF47384">
    <property type="entry name" value="Homodimeric domain of signal transducing histidine kinase"/>
    <property type="match status" value="1"/>
</dbReference>
<dbReference type="CDD" id="cd00082">
    <property type="entry name" value="HisKA"/>
    <property type="match status" value="1"/>
</dbReference>
<feature type="transmembrane region" description="Helical" evidence="6">
    <location>
        <begin position="16"/>
        <end position="34"/>
    </location>
</feature>
<dbReference type="STRING" id="1802424.A2480_00325"/>
<dbReference type="AlphaFoldDB" id="A0A1F7WG55"/>
<evidence type="ECO:0000313" key="8">
    <source>
        <dbReference type="EMBL" id="OGM01517.1"/>
    </source>
</evidence>
<comment type="caution">
    <text evidence="8">The sequence shown here is derived from an EMBL/GenBank/DDBJ whole genome shotgun (WGS) entry which is preliminary data.</text>
</comment>
<dbReference type="GO" id="GO:0005886">
    <property type="term" value="C:plasma membrane"/>
    <property type="evidence" value="ECO:0007669"/>
    <property type="project" value="TreeGrafter"/>
</dbReference>
<sequence length="542" mass="59708">MCSIPTFMTFGAFTEHNAILIGVLLFGIALWIYFSNRHRPRNVMLGALLTMGGYWSFAHILWRIAETPGQSVFWLNTLVFVSSLLPVLFLLYVLTLFRGRIPSSLVQAIILLPNAAIFWLAYLTNTVVFFEDGQLIFGIGSLLIGLHFAAVFLIALLALLLASRHRTSESRPHGPYLSSFAGSIVAFNAIFAVLVGAAAPYNLRAFWAANLALAVGLLIMALPMVGRRILNDLRLIGGELFFLTIVILIIADVVMTRSALDFSFRLVFLNVLVLYGVVVLHSLSVEIKRLRRVEDLSDQVTSMNLHLMEADKIKMRFLSFASHQLRAPLSGVFSYLSMMTDGSFGRITKKQREVIEANIAAVERMRNTIETFLDVAKIEMGELKLDLKKVQLDLILADVVKEMMPEAKQKGLKISLVVDGPIPSIMADSGKLYHALTNVIDNAVKYTDQGSIVMTVNVAGGYVNILVTDTGHGLSEQQLQKVRRLLAHGLEEIKFEQEGGSGLGIHIARRIVGSHGGKMDVESPGVGQGATFSISLPKVVKR</sequence>
<comment type="catalytic activity">
    <reaction evidence="1">
        <text>ATP + protein L-histidine = ADP + protein N-phospho-L-histidine.</text>
        <dbReference type="EC" id="2.7.13.3"/>
    </reaction>
</comment>
<dbReference type="PRINTS" id="PR00344">
    <property type="entry name" value="BCTRLSENSOR"/>
</dbReference>
<dbReference type="InterPro" id="IPR036097">
    <property type="entry name" value="HisK_dim/P_sf"/>
</dbReference>
<dbReference type="GO" id="GO:0000155">
    <property type="term" value="F:phosphorelay sensor kinase activity"/>
    <property type="evidence" value="ECO:0007669"/>
    <property type="project" value="InterPro"/>
</dbReference>
<feature type="domain" description="Histidine kinase" evidence="7">
    <location>
        <begin position="320"/>
        <end position="540"/>
    </location>
</feature>
<dbReference type="Pfam" id="PF02518">
    <property type="entry name" value="HATPase_c"/>
    <property type="match status" value="1"/>
</dbReference>
<protein>
    <recommendedName>
        <fullName evidence="2">histidine kinase</fullName>
        <ecNumber evidence="2">2.7.13.3</ecNumber>
    </recommendedName>
</protein>
<dbReference type="SMART" id="SM00388">
    <property type="entry name" value="HisKA"/>
    <property type="match status" value="1"/>
</dbReference>
<reference evidence="8 9" key="1">
    <citation type="journal article" date="2016" name="Nat. Commun.">
        <title>Thousands of microbial genomes shed light on interconnected biogeochemical processes in an aquifer system.</title>
        <authorList>
            <person name="Anantharaman K."/>
            <person name="Brown C.T."/>
            <person name="Hug L.A."/>
            <person name="Sharon I."/>
            <person name="Castelle C.J."/>
            <person name="Probst A.J."/>
            <person name="Thomas B.C."/>
            <person name="Singh A."/>
            <person name="Wilkins M.J."/>
            <person name="Karaoz U."/>
            <person name="Brodie E.L."/>
            <person name="Williams K.H."/>
            <person name="Hubbard S.S."/>
            <person name="Banfield J.F."/>
        </authorList>
    </citation>
    <scope>NUCLEOTIDE SEQUENCE [LARGE SCALE GENOMIC DNA]</scope>
</reference>
<evidence type="ECO:0000256" key="6">
    <source>
        <dbReference type="SAM" id="Phobius"/>
    </source>
</evidence>
<feature type="transmembrane region" description="Helical" evidence="6">
    <location>
        <begin position="71"/>
        <end position="93"/>
    </location>
</feature>
<keyword evidence="3" id="KW-0597">Phosphoprotein</keyword>
<accession>A0A1F7WG55</accession>
<keyword evidence="6" id="KW-0472">Membrane</keyword>
<dbReference type="EMBL" id="MGFG01000006">
    <property type="protein sequence ID" value="OGM01517.1"/>
    <property type="molecule type" value="Genomic_DNA"/>
</dbReference>
<dbReference type="SMART" id="SM00387">
    <property type="entry name" value="HATPase_c"/>
    <property type="match status" value="1"/>
</dbReference>
<dbReference type="InterPro" id="IPR003594">
    <property type="entry name" value="HATPase_dom"/>
</dbReference>
<keyword evidence="5" id="KW-0418">Kinase</keyword>
<dbReference type="CDD" id="cd00075">
    <property type="entry name" value="HATPase"/>
    <property type="match status" value="1"/>
</dbReference>
<dbReference type="InterPro" id="IPR003661">
    <property type="entry name" value="HisK_dim/P_dom"/>
</dbReference>
<feature type="transmembrane region" description="Helical" evidence="6">
    <location>
        <begin position="174"/>
        <end position="199"/>
    </location>
</feature>
<keyword evidence="6" id="KW-1133">Transmembrane helix</keyword>
<dbReference type="Proteomes" id="UP000176988">
    <property type="component" value="Unassembled WGS sequence"/>
</dbReference>
<dbReference type="PANTHER" id="PTHR43047">
    <property type="entry name" value="TWO-COMPONENT HISTIDINE PROTEIN KINASE"/>
    <property type="match status" value="1"/>
</dbReference>
<gene>
    <name evidence="8" type="ORF">A2480_00325</name>
</gene>
<feature type="transmembrane region" description="Helical" evidence="6">
    <location>
        <begin position="46"/>
        <end position="65"/>
    </location>
</feature>
<dbReference type="GO" id="GO:0009927">
    <property type="term" value="F:histidine phosphotransfer kinase activity"/>
    <property type="evidence" value="ECO:0007669"/>
    <property type="project" value="TreeGrafter"/>
</dbReference>
<dbReference type="InterPro" id="IPR036890">
    <property type="entry name" value="HATPase_C_sf"/>
</dbReference>
<evidence type="ECO:0000256" key="3">
    <source>
        <dbReference type="ARBA" id="ARBA00022553"/>
    </source>
</evidence>
<feature type="transmembrane region" description="Helical" evidence="6">
    <location>
        <begin position="262"/>
        <end position="283"/>
    </location>
</feature>